<evidence type="ECO:0000313" key="3">
    <source>
        <dbReference type="EMBL" id="RED66302.1"/>
    </source>
</evidence>
<dbReference type="RefSeq" id="WP_115991227.1">
    <property type="nucleotide sequence ID" value="NZ_QRDY01000001.1"/>
</dbReference>
<dbReference type="PANTHER" id="PTHR21198:SF7">
    <property type="entry name" value="ASPARTATE-GLUTAMATE RACEMASE FAMILY"/>
    <property type="match status" value="1"/>
</dbReference>
<organism evidence="3 4">
    <name type="scientific">Cohnella lupini</name>
    <dbReference type="NCBI Taxonomy" id="1294267"/>
    <lineage>
        <taxon>Bacteria</taxon>
        <taxon>Bacillati</taxon>
        <taxon>Bacillota</taxon>
        <taxon>Bacilli</taxon>
        <taxon>Bacillales</taxon>
        <taxon>Paenibacillaceae</taxon>
        <taxon>Cohnella</taxon>
    </lineage>
</organism>
<dbReference type="SUPFAM" id="SSF53681">
    <property type="entry name" value="Aspartate/glutamate racemase"/>
    <property type="match status" value="2"/>
</dbReference>
<dbReference type="Gene3D" id="3.40.50.1860">
    <property type="match status" value="2"/>
</dbReference>
<dbReference type="Proteomes" id="UP000256869">
    <property type="component" value="Unassembled WGS sequence"/>
</dbReference>
<keyword evidence="4" id="KW-1185">Reference proteome</keyword>
<evidence type="ECO:0000256" key="1">
    <source>
        <dbReference type="ARBA" id="ARBA00007847"/>
    </source>
</evidence>
<comment type="similarity">
    <text evidence="1">Belongs to the aspartate/glutamate racemases family.</text>
</comment>
<dbReference type="EMBL" id="QRDY01000001">
    <property type="protein sequence ID" value="RED66302.1"/>
    <property type="molecule type" value="Genomic_DNA"/>
</dbReference>
<gene>
    <name evidence="3" type="ORF">DFP95_101801</name>
</gene>
<proteinExistence type="inferred from homology"/>
<dbReference type="Pfam" id="PF01177">
    <property type="entry name" value="Asp_Glu_race"/>
    <property type="match status" value="1"/>
</dbReference>
<keyword evidence="2" id="KW-0413">Isomerase</keyword>
<dbReference type="InterPro" id="IPR004380">
    <property type="entry name" value="Asp_race"/>
</dbReference>
<reference evidence="3 4" key="1">
    <citation type="submission" date="2018-07" db="EMBL/GenBank/DDBJ databases">
        <title>Genomic Encyclopedia of Type Strains, Phase III (KMG-III): the genomes of soil and plant-associated and newly described type strains.</title>
        <authorList>
            <person name="Whitman W."/>
        </authorList>
    </citation>
    <scope>NUCLEOTIDE SEQUENCE [LARGE SCALE GENOMIC DNA]</scope>
    <source>
        <strain evidence="3 4">CECT 8236</strain>
    </source>
</reference>
<dbReference type="AlphaFoldDB" id="A0A3D9IX34"/>
<sequence>MKPLSLGILGGMGPQATALFMERVIQRTKAKRDQDHLDMVVLNHASLPDRTDAVRSGQGGAFLEEVRQDFKLLELADVANIAIPCNTSHYYYEEMQRMTRIPIIHMVQETIRRVYERCGPGVRVGLLATEGTVQSGVYAQACEKYRLKLVLPTDLVQRKVSGIIYDQVKRDRDLNPQGLTEVIEVMINTLQCDLVVLACTELSCLPIPPSVRASVVDAMDVLAEQSVIVSGGTIAHSDHLNEEGCSKSFHF</sequence>
<dbReference type="NCBIfam" id="TIGR00035">
    <property type="entry name" value="asp_race"/>
    <property type="match status" value="1"/>
</dbReference>
<name>A0A3D9IX34_9BACL</name>
<dbReference type="InterPro" id="IPR018187">
    <property type="entry name" value="Asp/Glu_racemase_AS_1"/>
</dbReference>
<dbReference type="InterPro" id="IPR001920">
    <property type="entry name" value="Asp/Glu_race"/>
</dbReference>
<comment type="caution">
    <text evidence="3">The sequence shown here is derived from an EMBL/GenBank/DDBJ whole genome shotgun (WGS) entry which is preliminary data.</text>
</comment>
<dbReference type="GO" id="GO:0047661">
    <property type="term" value="F:amino-acid racemase activity"/>
    <property type="evidence" value="ECO:0007669"/>
    <property type="project" value="InterPro"/>
</dbReference>
<dbReference type="InterPro" id="IPR015942">
    <property type="entry name" value="Asp/Glu/hydantoin_racemase"/>
</dbReference>
<protein>
    <submittedName>
        <fullName evidence="3">Aspartate racemase</fullName>
    </submittedName>
</protein>
<dbReference type="PANTHER" id="PTHR21198">
    <property type="entry name" value="GLUTAMATE RACEMASE"/>
    <property type="match status" value="1"/>
</dbReference>
<dbReference type="OrthoDB" id="9803739at2"/>
<evidence type="ECO:0000256" key="2">
    <source>
        <dbReference type="ARBA" id="ARBA00023235"/>
    </source>
</evidence>
<dbReference type="PROSITE" id="PS00923">
    <property type="entry name" value="ASP_GLU_RACEMASE_1"/>
    <property type="match status" value="1"/>
</dbReference>
<evidence type="ECO:0000313" key="4">
    <source>
        <dbReference type="Proteomes" id="UP000256869"/>
    </source>
</evidence>
<accession>A0A3D9IX34</accession>